<keyword evidence="2" id="KW-0805">Transcription regulation</keyword>
<dbReference type="GO" id="GO:0006325">
    <property type="term" value="P:chromatin organization"/>
    <property type="evidence" value="ECO:0007669"/>
    <property type="project" value="UniProtKB-KW"/>
</dbReference>
<dbReference type="PANTHER" id="PTHR10333">
    <property type="entry name" value="INHIBITOR OF GROWTH PROTEIN"/>
    <property type="match status" value="1"/>
</dbReference>
<feature type="chain" id="PRO_5019553061" evidence="7">
    <location>
        <begin position="19"/>
        <end position="430"/>
    </location>
</feature>
<feature type="signal peptide" evidence="7">
    <location>
        <begin position="1"/>
        <end position="18"/>
    </location>
</feature>
<name>A0A443SUE8_9ACAR</name>
<dbReference type="InterPro" id="IPR028651">
    <property type="entry name" value="ING_fam"/>
</dbReference>
<comment type="caution">
    <text evidence="9">The sequence shown here is derived from an EMBL/GenBank/DDBJ whole genome shotgun (WGS) entry which is preliminary data.</text>
</comment>
<dbReference type="Gene3D" id="3.30.40.10">
    <property type="entry name" value="Zinc/RING finger domain, C3HC4 (zinc finger)"/>
    <property type="match status" value="1"/>
</dbReference>
<gene>
    <name evidence="9" type="ORF">B4U80_09717</name>
</gene>
<dbReference type="Proteomes" id="UP000288716">
    <property type="component" value="Unassembled WGS sequence"/>
</dbReference>
<evidence type="ECO:0000313" key="10">
    <source>
        <dbReference type="Proteomes" id="UP000288716"/>
    </source>
</evidence>
<evidence type="ECO:0000313" key="9">
    <source>
        <dbReference type="EMBL" id="RWS31133.1"/>
    </source>
</evidence>
<keyword evidence="4" id="KW-0175">Coiled coil</keyword>
<evidence type="ECO:0000256" key="3">
    <source>
        <dbReference type="ARBA" id="ARBA00023163"/>
    </source>
</evidence>
<dbReference type="GO" id="GO:0035267">
    <property type="term" value="C:NuA4 histone acetyltransferase complex"/>
    <property type="evidence" value="ECO:0007669"/>
    <property type="project" value="TreeGrafter"/>
</dbReference>
<dbReference type="CDD" id="cd16858">
    <property type="entry name" value="ING_ING3_Yng2p"/>
    <property type="match status" value="1"/>
</dbReference>
<keyword evidence="1" id="KW-0156">Chromatin regulator</keyword>
<keyword evidence="3" id="KW-0804">Transcription</keyword>
<dbReference type="InterPro" id="IPR011011">
    <property type="entry name" value="Znf_FYVE_PHD"/>
</dbReference>
<evidence type="ECO:0000256" key="6">
    <source>
        <dbReference type="SAM" id="Phobius"/>
    </source>
</evidence>
<dbReference type="InterPro" id="IPR013083">
    <property type="entry name" value="Znf_RING/FYVE/PHD"/>
</dbReference>
<dbReference type="VEuPathDB" id="VectorBase:LDEU000906"/>
<protein>
    <submittedName>
        <fullName evidence="9">Inhibitor of growth protein 3-like protein</fullName>
    </submittedName>
</protein>
<feature type="coiled-coil region" evidence="4">
    <location>
        <begin position="42"/>
        <end position="97"/>
    </location>
</feature>
<dbReference type="AlphaFoldDB" id="A0A443SUE8"/>
<keyword evidence="7" id="KW-0732">Signal</keyword>
<dbReference type="OrthoDB" id="5411773at2759"/>
<evidence type="ECO:0000259" key="8">
    <source>
        <dbReference type="SMART" id="SM01408"/>
    </source>
</evidence>
<feature type="domain" description="Inhibitor of growth protein N-terminal histone-binding" evidence="8">
    <location>
        <begin position="11"/>
        <end position="87"/>
    </location>
</feature>
<keyword evidence="6" id="KW-0812">Transmembrane</keyword>
<organism evidence="9 10">
    <name type="scientific">Leptotrombidium deliense</name>
    <dbReference type="NCBI Taxonomy" id="299467"/>
    <lineage>
        <taxon>Eukaryota</taxon>
        <taxon>Metazoa</taxon>
        <taxon>Ecdysozoa</taxon>
        <taxon>Arthropoda</taxon>
        <taxon>Chelicerata</taxon>
        <taxon>Arachnida</taxon>
        <taxon>Acari</taxon>
        <taxon>Acariformes</taxon>
        <taxon>Trombidiformes</taxon>
        <taxon>Prostigmata</taxon>
        <taxon>Anystina</taxon>
        <taxon>Parasitengona</taxon>
        <taxon>Trombiculoidea</taxon>
        <taxon>Trombiculidae</taxon>
        <taxon>Leptotrombidium</taxon>
    </lineage>
</organism>
<dbReference type="Gene3D" id="6.10.140.1740">
    <property type="match status" value="1"/>
</dbReference>
<dbReference type="STRING" id="299467.A0A443SUE8"/>
<sequence length="430" mass="47618">MQCVSFFFIRILFLFSDAMDSLDEQVKVFFANVKRMKPEQKEAEYQRIKHEYVKTLEDAEEKVHIANQIYELVEKYLKRLDQELQKFKIELEADNAGITEILEKRSLELDNPPLPVVNNVKERRKQHSLQNNISAVSNVTTTSIPIVKDPVTIGASTGYVTNNMGSSRSNGTFTPLSALVSATSNNTNGNLLLSTSLTNSSVTPVSCPTANSTTVLSHPNPLGYIGAGHNAIAAAASQAIAATQQMQQGRRTASLKASYEAINAGLPTISCDFNTFREGGIPPSTVNTAFLNNGEGPSSGLHRATKRSRTSSHLHDTGTVAENRSECKQFVSQTILQKGTENSVNGVSIQMNLFTVSVIKSHMEIWLLVITTMYVFLIFFICVSLFCVQCEREWFHYGCVGITQPPKGKWYCPTCTALLQMKKKNRKEKS</sequence>
<keyword evidence="6" id="KW-1133">Transmembrane helix</keyword>
<dbReference type="SUPFAM" id="SSF57903">
    <property type="entry name" value="FYVE/PHD zinc finger"/>
    <property type="match status" value="1"/>
</dbReference>
<proteinExistence type="predicted"/>
<evidence type="ECO:0000256" key="5">
    <source>
        <dbReference type="SAM" id="MobiDB-lite"/>
    </source>
</evidence>
<feature type="compositionally biased region" description="Basic residues" evidence="5">
    <location>
        <begin position="303"/>
        <end position="312"/>
    </location>
</feature>
<keyword evidence="6" id="KW-0472">Membrane</keyword>
<evidence type="ECO:0000256" key="7">
    <source>
        <dbReference type="SAM" id="SignalP"/>
    </source>
</evidence>
<keyword evidence="10" id="KW-1185">Reference proteome</keyword>
<evidence type="ECO:0000256" key="2">
    <source>
        <dbReference type="ARBA" id="ARBA00023015"/>
    </source>
</evidence>
<dbReference type="SMART" id="SM01408">
    <property type="entry name" value="ING"/>
    <property type="match status" value="1"/>
</dbReference>
<dbReference type="InterPro" id="IPR024610">
    <property type="entry name" value="ING_N_histone-binding"/>
</dbReference>
<evidence type="ECO:0000256" key="4">
    <source>
        <dbReference type="SAM" id="Coils"/>
    </source>
</evidence>
<evidence type="ECO:0000256" key="1">
    <source>
        <dbReference type="ARBA" id="ARBA00022853"/>
    </source>
</evidence>
<feature type="transmembrane region" description="Helical" evidence="6">
    <location>
        <begin position="365"/>
        <end position="388"/>
    </location>
</feature>
<reference evidence="9 10" key="1">
    <citation type="journal article" date="2018" name="Gigascience">
        <title>Genomes of trombidid mites reveal novel predicted allergens and laterally-transferred genes associated with secondary metabolism.</title>
        <authorList>
            <person name="Dong X."/>
            <person name="Chaisiri K."/>
            <person name="Xia D."/>
            <person name="Armstrong S.D."/>
            <person name="Fang Y."/>
            <person name="Donnelly M.J."/>
            <person name="Kadowaki T."/>
            <person name="McGarry J.W."/>
            <person name="Darby A.C."/>
            <person name="Makepeace B.L."/>
        </authorList>
    </citation>
    <scope>NUCLEOTIDE SEQUENCE [LARGE SCALE GENOMIC DNA]</scope>
    <source>
        <strain evidence="9">UoL-UT</strain>
    </source>
</reference>
<accession>A0A443SUE8</accession>
<feature type="region of interest" description="Disordered" evidence="5">
    <location>
        <begin position="296"/>
        <end position="318"/>
    </location>
</feature>
<dbReference type="PANTHER" id="PTHR10333:SF103">
    <property type="entry name" value="INHIBITOR OF GROWTH PROTEIN 3"/>
    <property type="match status" value="1"/>
</dbReference>
<dbReference type="Pfam" id="PF12998">
    <property type="entry name" value="ING"/>
    <property type="match status" value="1"/>
</dbReference>
<dbReference type="EMBL" id="NCKV01000262">
    <property type="protein sequence ID" value="RWS31133.1"/>
    <property type="molecule type" value="Genomic_DNA"/>
</dbReference>